<keyword evidence="2" id="KW-1185">Reference proteome</keyword>
<proteinExistence type="predicted"/>
<dbReference type="RefSeq" id="WP_264432790.1">
    <property type="nucleotide sequence ID" value="NZ_CP081495.1"/>
</dbReference>
<organism evidence="1 2">
    <name type="scientific">Flavobacterium agricola</name>
    <dbReference type="NCBI Taxonomy" id="2870839"/>
    <lineage>
        <taxon>Bacteria</taxon>
        <taxon>Pseudomonadati</taxon>
        <taxon>Bacteroidota</taxon>
        <taxon>Flavobacteriia</taxon>
        <taxon>Flavobacteriales</taxon>
        <taxon>Flavobacteriaceae</taxon>
        <taxon>Flavobacterium</taxon>
    </lineage>
</organism>
<dbReference type="Proteomes" id="UP001163328">
    <property type="component" value="Chromosome"/>
</dbReference>
<evidence type="ECO:0000313" key="2">
    <source>
        <dbReference type="Proteomes" id="UP001163328"/>
    </source>
</evidence>
<dbReference type="InterPro" id="IPR036913">
    <property type="entry name" value="YegP-like_sf"/>
</dbReference>
<name>A0ABY6M0L4_9FLAO</name>
<evidence type="ECO:0008006" key="3">
    <source>
        <dbReference type="Google" id="ProtNLM"/>
    </source>
</evidence>
<sequence length="124" mass="14253">MGTFAISLKDNGSYKFTYNNRRGKTVVTSIPQESIEACQNTIDILKAELPQLNFTKFKTAAGKFYFKISLRDETLCTSRKFTTVLRVEKAISEIKTYMTEAEVLDFTTYVFPEINFDSDDEDEE</sequence>
<gene>
    <name evidence="1" type="ORF">K5I29_09400</name>
</gene>
<protein>
    <recommendedName>
        <fullName evidence="3">DUF1508 domain-containing protein</fullName>
    </recommendedName>
</protein>
<dbReference type="SUPFAM" id="SSF160113">
    <property type="entry name" value="YegP-like"/>
    <property type="match status" value="1"/>
</dbReference>
<evidence type="ECO:0000313" key="1">
    <source>
        <dbReference type="EMBL" id="UYW00733.1"/>
    </source>
</evidence>
<dbReference type="EMBL" id="CP081495">
    <property type="protein sequence ID" value="UYW00733.1"/>
    <property type="molecule type" value="Genomic_DNA"/>
</dbReference>
<reference evidence="1" key="1">
    <citation type="submission" date="2021-08" db="EMBL/GenBank/DDBJ databases">
        <title>Flavobacterium sp. strain CC-SYL302.</title>
        <authorList>
            <person name="Lin S.-Y."/>
            <person name="Lee T.-H."/>
            <person name="Young C.-C."/>
        </authorList>
    </citation>
    <scope>NUCLEOTIDE SEQUENCE</scope>
    <source>
        <strain evidence="1">CC-SYL302</strain>
    </source>
</reference>
<dbReference type="Gene3D" id="2.30.29.80">
    <property type="match status" value="1"/>
</dbReference>
<accession>A0ABY6M0L4</accession>